<dbReference type="EMBL" id="JBIVPC010000033">
    <property type="protein sequence ID" value="MFJ6041564.1"/>
    <property type="molecule type" value="Genomic_DNA"/>
</dbReference>
<accession>A0ABW8HLM0</accession>
<dbReference type="RefSeq" id="WP_350890733.1">
    <property type="nucleotide sequence ID" value="NZ_JBEOTR010000011.1"/>
</dbReference>
<evidence type="ECO:0000259" key="3">
    <source>
        <dbReference type="Pfam" id="PF10728"/>
    </source>
</evidence>
<dbReference type="Gene3D" id="1.10.1040.20">
    <property type="entry name" value="ProC-like, C-terminal domain"/>
    <property type="match status" value="1"/>
</dbReference>
<reference evidence="4 5" key="1">
    <citation type="submission" date="2024-10" db="EMBL/GenBank/DDBJ databases">
        <title>The Natural Products Discovery Center: Release of the First 8490 Sequenced Strains for Exploring Actinobacteria Biosynthetic Diversity.</title>
        <authorList>
            <person name="Kalkreuter E."/>
            <person name="Kautsar S.A."/>
            <person name="Yang D."/>
            <person name="Bader C.D."/>
            <person name="Teijaro C.N."/>
            <person name="Fluegel L."/>
            <person name="Davis C.M."/>
            <person name="Simpson J.R."/>
            <person name="Lauterbach L."/>
            <person name="Steele A.D."/>
            <person name="Gui C."/>
            <person name="Meng S."/>
            <person name="Li G."/>
            <person name="Viehrig K."/>
            <person name="Ye F."/>
            <person name="Su P."/>
            <person name="Kiefer A.F."/>
            <person name="Nichols A."/>
            <person name="Cepeda A.J."/>
            <person name="Yan W."/>
            <person name="Fan B."/>
            <person name="Jiang Y."/>
            <person name="Adhikari A."/>
            <person name="Zheng C.-J."/>
            <person name="Schuster L."/>
            <person name="Cowan T.M."/>
            <person name="Smanski M.J."/>
            <person name="Chevrette M.G."/>
            <person name="De Carvalho L.P.S."/>
            <person name="Shen B."/>
        </authorList>
    </citation>
    <scope>NUCLEOTIDE SEQUENCE [LARGE SCALE GENOMIC DNA]</scope>
    <source>
        <strain evidence="4 5">NPDC093086</strain>
    </source>
</reference>
<keyword evidence="5" id="KW-1185">Reference proteome</keyword>
<dbReference type="Proteomes" id="UP001617907">
    <property type="component" value="Unassembled WGS sequence"/>
</dbReference>
<protein>
    <submittedName>
        <fullName evidence="4">DUF2520 domain-containing protein</fullName>
    </submittedName>
</protein>
<dbReference type="Pfam" id="PF10728">
    <property type="entry name" value="DUF2520"/>
    <property type="match status" value="1"/>
</dbReference>
<name>A0ABW8HLM0_9ACTN</name>
<dbReference type="InterPro" id="IPR019665">
    <property type="entry name" value="OxRdtase/DH_put_Rossmann_dom"/>
</dbReference>
<feature type="region of interest" description="Disordered" evidence="1">
    <location>
        <begin position="300"/>
        <end position="342"/>
    </location>
</feature>
<proteinExistence type="predicted"/>
<comment type="caution">
    <text evidence="4">The sequence shown here is derived from an EMBL/GenBank/DDBJ whole genome shotgun (WGS) entry which is preliminary data.</text>
</comment>
<dbReference type="PANTHER" id="PTHR40459:SF1">
    <property type="entry name" value="CONSERVED HYPOTHETICAL ALANINE AND LEUCINE RICH PROTEIN"/>
    <property type="match status" value="1"/>
</dbReference>
<dbReference type="PANTHER" id="PTHR40459">
    <property type="entry name" value="CONSERVED HYPOTHETICAL ALANINE AND LEUCINE RICH PROTEIN"/>
    <property type="match status" value="1"/>
</dbReference>
<feature type="domain" description="Putative oxidoreductase/dehydrogenase Rossmann-like" evidence="2">
    <location>
        <begin position="5"/>
        <end position="132"/>
    </location>
</feature>
<sequence length="342" mass="34506">MNTTPQPDPKDRPARLTVGVVGAGRVGPALAASLQLAGHRPVAVSGVSDASRRRAAALLPDVPLMTPAEVLGHAELVLLTVPDDALPGLVAGLAETGAVRPGHLLVHTSGRYGARVLDPALRAGALPLALHPAMTFTGTPVDVQRLAGCSFGVTAPEELRLAAEALVIEMGGEPEWIAEDRRPLYHAALALGSNHLITLVAQSMELLRTAGVGAPDRMLGPLLGASLDNALRSGDAALTGPVARGDAGTVAAHITELRAHAPQAVAGYLAMARATADRALDHGLLKPELAEDLLGVLADGAAGTAGPTRPTGTDGKPGPDGNPDPEGPDGPDGPEGTDGGAR</sequence>
<gene>
    <name evidence="4" type="ORF">ACIQFM_35630</name>
</gene>
<organism evidence="4 5">
    <name type="scientific">Streptomyces ardesiacus</name>
    <dbReference type="NCBI Taxonomy" id="285564"/>
    <lineage>
        <taxon>Bacteria</taxon>
        <taxon>Bacillati</taxon>
        <taxon>Actinomycetota</taxon>
        <taxon>Actinomycetes</taxon>
        <taxon>Kitasatosporales</taxon>
        <taxon>Streptomycetaceae</taxon>
        <taxon>Streptomyces</taxon>
    </lineage>
</organism>
<dbReference type="InterPro" id="IPR036291">
    <property type="entry name" value="NAD(P)-bd_dom_sf"/>
</dbReference>
<feature type="domain" description="DUF2520" evidence="3">
    <location>
        <begin position="149"/>
        <end position="275"/>
    </location>
</feature>
<dbReference type="InterPro" id="IPR008927">
    <property type="entry name" value="6-PGluconate_DH-like_C_sf"/>
</dbReference>
<dbReference type="Pfam" id="PF10727">
    <property type="entry name" value="Rossmann-like"/>
    <property type="match status" value="1"/>
</dbReference>
<dbReference type="Gene3D" id="3.40.50.720">
    <property type="entry name" value="NAD(P)-binding Rossmann-like Domain"/>
    <property type="match status" value="1"/>
</dbReference>
<dbReference type="InterPro" id="IPR037108">
    <property type="entry name" value="TM1727-like_C_sf"/>
</dbReference>
<evidence type="ECO:0000313" key="4">
    <source>
        <dbReference type="EMBL" id="MFJ6041564.1"/>
    </source>
</evidence>
<evidence type="ECO:0000313" key="5">
    <source>
        <dbReference type="Proteomes" id="UP001617907"/>
    </source>
</evidence>
<evidence type="ECO:0000256" key="1">
    <source>
        <dbReference type="SAM" id="MobiDB-lite"/>
    </source>
</evidence>
<evidence type="ECO:0000259" key="2">
    <source>
        <dbReference type="Pfam" id="PF10727"/>
    </source>
</evidence>
<feature type="compositionally biased region" description="Low complexity" evidence="1">
    <location>
        <begin position="300"/>
        <end position="321"/>
    </location>
</feature>
<dbReference type="SUPFAM" id="SSF51735">
    <property type="entry name" value="NAD(P)-binding Rossmann-fold domains"/>
    <property type="match status" value="1"/>
</dbReference>
<dbReference type="SUPFAM" id="SSF48179">
    <property type="entry name" value="6-phosphogluconate dehydrogenase C-terminal domain-like"/>
    <property type="match status" value="1"/>
</dbReference>
<dbReference type="InterPro" id="IPR018931">
    <property type="entry name" value="DUF2520"/>
</dbReference>